<keyword evidence="4" id="KW-1185">Reference proteome</keyword>
<dbReference type="GO" id="GO:0031932">
    <property type="term" value="C:TORC2 complex"/>
    <property type="evidence" value="ECO:0007669"/>
    <property type="project" value="InterPro"/>
</dbReference>
<evidence type="ECO:0000256" key="1">
    <source>
        <dbReference type="SAM" id="MobiDB-lite"/>
    </source>
</evidence>
<dbReference type="EMBL" id="JAXCGZ010014249">
    <property type="protein sequence ID" value="KAK7071573.1"/>
    <property type="molecule type" value="Genomic_DNA"/>
</dbReference>
<dbReference type="InterPro" id="IPR029452">
    <property type="entry name" value="RICTOR_V"/>
</dbReference>
<evidence type="ECO:0000313" key="4">
    <source>
        <dbReference type="Proteomes" id="UP001381693"/>
    </source>
</evidence>
<dbReference type="PANTHER" id="PTHR13298:SF11">
    <property type="entry name" value="RAPAMYCIN-INSENSITIVE COMPANION OF MTOR"/>
    <property type="match status" value="1"/>
</dbReference>
<dbReference type="AlphaFoldDB" id="A0AAN9A1I1"/>
<feature type="domain" description="Rapamycin-insensitive companion of mTOR" evidence="2">
    <location>
        <begin position="2"/>
        <end position="63"/>
    </location>
</feature>
<evidence type="ECO:0000313" key="3">
    <source>
        <dbReference type="EMBL" id="KAK7071573.1"/>
    </source>
</evidence>
<dbReference type="GO" id="GO:0038203">
    <property type="term" value="P:TORC2 signaling"/>
    <property type="evidence" value="ECO:0007669"/>
    <property type="project" value="TreeGrafter"/>
</dbReference>
<dbReference type="Proteomes" id="UP001381693">
    <property type="component" value="Unassembled WGS sequence"/>
</dbReference>
<dbReference type="GO" id="GO:0051897">
    <property type="term" value="P:positive regulation of phosphatidylinositol 3-kinase/protein kinase B signal transduction"/>
    <property type="evidence" value="ECO:0007669"/>
    <property type="project" value="TreeGrafter"/>
</dbReference>
<sequence length="213" mass="23410">MGHVGLSSDGAGFLSCEGVLPSLTKLAATCPVYSVRGTCFHALCLVATTKEGTNLLRKYGWDSVQRHHHEQWQFIEESTDVWGQLTNEGQSEENYINVRGHQISESDIDDFEVSKSFYVGDDSDDGSDGGSLLVEGIGLDDIYPTPAKSQTLPHKSKPPSAMGHQRSLSDCQPLLEEQTSSDVPQPMPSHDDIIIGKRSSMRFSKILSSIRRK</sequence>
<dbReference type="PANTHER" id="PTHR13298">
    <property type="entry name" value="CYTOSOLIC REGULATOR PIANISSIMO"/>
    <property type="match status" value="1"/>
</dbReference>
<dbReference type="SMART" id="SM01310">
    <property type="entry name" value="RICTOR_V"/>
    <property type="match status" value="1"/>
</dbReference>
<reference evidence="3 4" key="1">
    <citation type="submission" date="2023-11" db="EMBL/GenBank/DDBJ databases">
        <title>Halocaridina rubra genome assembly.</title>
        <authorList>
            <person name="Smith C."/>
        </authorList>
    </citation>
    <scope>NUCLEOTIDE SEQUENCE [LARGE SCALE GENOMIC DNA]</scope>
    <source>
        <strain evidence="3">EP-1</strain>
        <tissue evidence="3">Whole</tissue>
    </source>
</reference>
<evidence type="ECO:0000259" key="2">
    <source>
        <dbReference type="SMART" id="SM01310"/>
    </source>
</evidence>
<name>A0AAN9A1I1_HALRR</name>
<feature type="region of interest" description="Disordered" evidence="1">
    <location>
        <begin position="144"/>
        <end position="195"/>
    </location>
</feature>
<proteinExistence type="predicted"/>
<dbReference type="Pfam" id="PF14668">
    <property type="entry name" value="RICTOR_V"/>
    <property type="match status" value="1"/>
</dbReference>
<comment type="caution">
    <text evidence="3">The sequence shown here is derived from an EMBL/GenBank/DDBJ whole genome shotgun (WGS) entry which is preliminary data.</text>
</comment>
<gene>
    <name evidence="3" type="ORF">SK128_020859</name>
</gene>
<organism evidence="3 4">
    <name type="scientific">Halocaridina rubra</name>
    <name type="common">Hawaiian red shrimp</name>
    <dbReference type="NCBI Taxonomy" id="373956"/>
    <lineage>
        <taxon>Eukaryota</taxon>
        <taxon>Metazoa</taxon>
        <taxon>Ecdysozoa</taxon>
        <taxon>Arthropoda</taxon>
        <taxon>Crustacea</taxon>
        <taxon>Multicrustacea</taxon>
        <taxon>Malacostraca</taxon>
        <taxon>Eumalacostraca</taxon>
        <taxon>Eucarida</taxon>
        <taxon>Decapoda</taxon>
        <taxon>Pleocyemata</taxon>
        <taxon>Caridea</taxon>
        <taxon>Atyoidea</taxon>
        <taxon>Atyidae</taxon>
        <taxon>Halocaridina</taxon>
    </lineage>
</organism>
<protein>
    <recommendedName>
        <fullName evidence="2">Rapamycin-insensitive companion of mTOR domain-containing protein</fullName>
    </recommendedName>
</protein>
<dbReference type="GO" id="GO:0043539">
    <property type="term" value="F:protein serine/threonine kinase activator activity"/>
    <property type="evidence" value="ECO:0007669"/>
    <property type="project" value="TreeGrafter"/>
</dbReference>
<accession>A0AAN9A1I1</accession>
<dbReference type="InterPro" id="IPR028268">
    <property type="entry name" value="Pianissimo_fam"/>
</dbReference>